<organism evidence="1 2">
    <name type="scientific">Geosmithia morbida</name>
    <dbReference type="NCBI Taxonomy" id="1094350"/>
    <lineage>
        <taxon>Eukaryota</taxon>
        <taxon>Fungi</taxon>
        <taxon>Dikarya</taxon>
        <taxon>Ascomycota</taxon>
        <taxon>Pezizomycotina</taxon>
        <taxon>Sordariomycetes</taxon>
        <taxon>Hypocreomycetidae</taxon>
        <taxon>Hypocreales</taxon>
        <taxon>Bionectriaceae</taxon>
        <taxon>Geosmithia</taxon>
    </lineage>
</organism>
<dbReference type="AlphaFoldDB" id="A0A9P5D353"/>
<dbReference type="Proteomes" id="UP000749293">
    <property type="component" value="Unassembled WGS sequence"/>
</dbReference>
<evidence type="ECO:0000313" key="1">
    <source>
        <dbReference type="EMBL" id="KAF4125823.1"/>
    </source>
</evidence>
<dbReference type="EMBL" id="JAANYQ010000002">
    <property type="protein sequence ID" value="KAF4125823.1"/>
    <property type="molecule type" value="Genomic_DNA"/>
</dbReference>
<comment type="caution">
    <text evidence="1">The sequence shown here is derived from an EMBL/GenBank/DDBJ whole genome shotgun (WGS) entry which is preliminary data.</text>
</comment>
<gene>
    <name evidence="1" type="ORF">GMORB2_1069</name>
</gene>
<keyword evidence="2" id="KW-1185">Reference proteome</keyword>
<name>A0A9P5D353_9HYPO</name>
<accession>A0A9P5D353</accession>
<proteinExistence type="predicted"/>
<sequence length="52" mass="5802">MWQFIPMFACVCAVYATALLLASPDLWPAEGKHAFQFGRELSGSARQPDCRI</sequence>
<dbReference type="RefSeq" id="XP_035324475.1">
    <property type="nucleotide sequence ID" value="XM_035463051.1"/>
</dbReference>
<dbReference type="GeneID" id="55967299"/>
<protein>
    <submittedName>
        <fullName evidence="1">Uncharacterized protein</fullName>
    </submittedName>
</protein>
<reference evidence="1" key="1">
    <citation type="submission" date="2020-03" db="EMBL/GenBank/DDBJ databases">
        <title>Site-based positive gene gene selection in Geosmithia morbida across the United States reveals a broad range of putative effectors and factors for local host and environmental adapation.</title>
        <authorList>
            <person name="Onufrak A."/>
            <person name="Murdoch R.W."/>
            <person name="Gazis R."/>
            <person name="Huff M."/>
            <person name="Staton M."/>
            <person name="Klingeman W."/>
            <person name="Hadziabdic D."/>
        </authorList>
    </citation>
    <scope>NUCLEOTIDE SEQUENCE</scope>
    <source>
        <strain evidence="1">1262</strain>
    </source>
</reference>
<evidence type="ECO:0000313" key="2">
    <source>
        <dbReference type="Proteomes" id="UP000749293"/>
    </source>
</evidence>